<evidence type="ECO:0000313" key="2">
    <source>
        <dbReference type="Proteomes" id="UP000002207"/>
    </source>
</evidence>
<dbReference type="InParanoid" id="C1F740"/>
<dbReference type="HOGENOM" id="CLU_3211102_0_0_0"/>
<dbReference type="Proteomes" id="UP000002207">
    <property type="component" value="Chromosome"/>
</dbReference>
<evidence type="ECO:0000313" key="1">
    <source>
        <dbReference type="EMBL" id="ACO34431.1"/>
    </source>
</evidence>
<gene>
    <name evidence="1" type="ordered locus">ACP_3510</name>
</gene>
<proteinExistence type="predicted"/>
<sequence>MIAEIHLNIEDIEPSAVSCGERHLIDEISAVVTRNARRQDARKP</sequence>
<reference evidence="1 2" key="1">
    <citation type="journal article" date="2009" name="Appl. Environ. Microbiol.">
        <title>Three genomes from the phylum Acidobacteria provide insight into the lifestyles of these microorganisms in soils.</title>
        <authorList>
            <person name="Ward N.L."/>
            <person name="Challacombe J.F."/>
            <person name="Janssen P.H."/>
            <person name="Henrissat B."/>
            <person name="Coutinho P.M."/>
            <person name="Wu M."/>
            <person name="Xie G."/>
            <person name="Haft D.H."/>
            <person name="Sait M."/>
            <person name="Badger J."/>
            <person name="Barabote R.D."/>
            <person name="Bradley B."/>
            <person name="Brettin T.S."/>
            <person name="Brinkac L.M."/>
            <person name="Bruce D."/>
            <person name="Creasy T."/>
            <person name="Daugherty S.C."/>
            <person name="Davidsen T.M."/>
            <person name="DeBoy R.T."/>
            <person name="Detter J.C."/>
            <person name="Dodson R.J."/>
            <person name="Durkin A.S."/>
            <person name="Ganapathy A."/>
            <person name="Gwinn-Giglio M."/>
            <person name="Han C.S."/>
            <person name="Khouri H."/>
            <person name="Kiss H."/>
            <person name="Kothari S.P."/>
            <person name="Madupu R."/>
            <person name="Nelson K.E."/>
            <person name="Nelson W.C."/>
            <person name="Paulsen I."/>
            <person name="Penn K."/>
            <person name="Ren Q."/>
            <person name="Rosovitz M.J."/>
            <person name="Selengut J.D."/>
            <person name="Shrivastava S."/>
            <person name="Sullivan S.A."/>
            <person name="Tapia R."/>
            <person name="Thompson L.S."/>
            <person name="Watkins K.L."/>
            <person name="Yang Q."/>
            <person name="Yu C."/>
            <person name="Zafar N."/>
            <person name="Zhou L."/>
            <person name="Kuske C.R."/>
        </authorList>
    </citation>
    <scope>NUCLEOTIDE SEQUENCE [LARGE SCALE GENOMIC DNA]</scope>
    <source>
        <strain evidence="2">ATCC 51196 / DSM 11244 / BCRC 80197 / JCM 7670 / NBRC 15755 / NCIMB 13165 / 161</strain>
    </source>
</reference>
<dbReference type="EMBL" id="CP001472">
    <property type="protein sequence ID" value="ACO34431.1"/>
    <property type="molecule type" value="Genomic_DNA"/>
</dbReference>
<name>C1F740_ACIC5</name>
<dbReference type="AlphaFoldDB" id="C1F740"/>
<organism evidence="1 2">
    <name type="scientific">Acidobacterium capsulatum (strain ATCC 51196 / DSM 11244 / BCRC 80197 / JCM 7670 / NBRC 15755 / NCIMB 13165 / 161)</name>
    <dbReference type="NCBI Taxonomy" id="240015"/>
    <lineage>
        <taxon>Bacteria</taxon>
        <taxon>Pseudomonadati</taxon>
        <taxon>Acidobacteriota</taxon>
        <taxon>Terriglobia</taxon>
        <taxon>Terriglobales</taxon>
        <taxon>Acidobacteriaceae</taxon>
        <taxon>Acidobacterium</taxon>
    </lineage>
</organism>
<dbReference type="KEGG" id="aca:ACP_3510"/>
<protein>
    <submittedName>
        <fullName evidence="1">Uncharacterized protein</fullName>
    </submittedName>
</protein>
<accession>C1F740</accession>
<keyword evidence="2" id="KW-1185">Reference proteome</keyword>